<name>A0AA37RUN7_9GAMM</name>
<evidence type="ECO:0000313" key="3">
    <source>
        <dbReference type="Proteomes" id="UP001161422"/>
    </source>
</evidence>
<dbReference type="AlphaFoldDB" id="A0AA37RUN7"/>
<evidence type="ECO:0000313" key="2">
    <source>
        <dbReference type="EMBL" id="GLP95511.1"/>
    </source>
</evidence>
<keyword evidence="3" id="KW-1185">Reference proteome</keyword>
<sequence length="149" mass="16227">MAILQGVLFGVLFSGEMASSIARDFPVESMDAFQSFSTLFTVFIGISVVALACSIALLKRKNWARLLFIGLTGVGALFQSIGLALQLKVATLFSTAPRVEGFNEAEQLGNIMVWFVTGISAVMLGLMLWVIYKLCSKPIVREFKPINEA</sequence>
<dbReference type="Proteomes" id="UP001161422">
    <property type="component" value="Unassembled WGS sequence"/>
</dbReference>
<protein>
    <submittedName>
        <fullName evidence="2">Uncharacterized protein</fullName>
    </submittedName>
</protein>
<comment type="caution">
    <text evidence="2">The sequence shown here is derived from an EMBL/GenBank/DDBJ whole genome shotgun (WGS) entry which is preliminary data.</text>
</comment>
<feature type="transmembrane region" description="Helical" evidence="1">
    <location>
        <begin position="111"/>
        <end position="132"/>
    </location>
</feature>
<reference evidence="2" key="2">
    <citation type="submission" date="2023-01" db="EMBL/GenBank/DDBJ databases">
        <title>Draft genome sequence of Paraferrimonas sedimenticola strain NBRC 101628.</title>
        <authorList>
            <person name="Sun Q."/>
            <person name="Mori K."/>
        </authorList>
    </citation>
    <scope>NUCLEOTIDE SEQUENCE</scope>
    <source>
        <strain evidence="2">NBRC 101628</strain>
    </source>
</reference>
<evidence type="ECO:0000256" key="1">
    <source>
        <dbReference type="SAM" id="Phobius"/>
    </source>
</evidence>
<gene>
    <name evidence="2" type="ORF">GCM10007895_08170</name>
</gene>
<feature type="transmembrane region" description="Helical" evidence="1">
    <location>
        <begin position="38"/>
        <end position="58"/>
    </location>
</feature>
<dbReference type="EMBL" id="BSNC01000003">
    <property type="protein sequence ID" value="GLP95511.1"/>
    <property type="molecule type" value="Genomic_DNA"/>
</dbReference>
<accession>A0AA37RUN7</accession>
<feature type="transmembrane region" description="Helical" evidence="1">
    <location>
        <begin position="65"/>
        <end position="85"/>
    </location>
</feature>
<keyword evidence="1" id="KW-0472">Membrane</keyword>
<proteinExistence type="predicted"/>
<keyword evidence="1" id="KW-1133">Transmembrane helix</keyword>
<keyword evidence="1" id="KW-0812">Transmembrane</keyword>
<organism evidence="2 3">
    <name type="scientific">Paraferrimonas sedimenticola</name>
    <dbReference type="NCBI Taxonomy" id="375674"/>
    <lineage>
        <taxon>Bacteria</taxon>
        <taxon>Pseudomonadati</taxon>
        <taxon>Pseudomonadota</taxon>
        <taxon>Gammaproteobacteria</taxon>
        <taxon>Alteromonadales</taxon>
        <taxon>Ferrimonadaceae</taxon>
        <taxon>Paraferrimonas</taxon>
    </lineage>
</organism>
<reference evidence="2" key="1">
    <citation type="journal article" date="2014" name="Int. J. Syst. Evol. Microbiol.">
        <title>Complete genome sequence of Corynebacterium casei LMG S-19264T (=DSM 44701T), isolated from a smear-ripened cheese.</title>
        <authorList>
            <consortium name="US DOE Joint Genome Institute (JGI-PGF)"/>
            <person name="Walter F."/>
            <person name="Albersmeier A."/>
            <person name="Kalinowski J."/>
            <person name="Ruckert C."/>
        </authorList>
    </citation>
    <scope>NUCLEOTIDE SEQUENCE</scope>
    <source>
        <strain evidence="2">NBRC 101628</strain>
    </source>
</reference>